<protein>
    <submittedName>
        <fullName evidence="1">Uncharacterized protein</fullName>
    </submittedName>
</protein>
<proteinExistence type="predicted"/>
<reference evidence="1" key="1">
    <citation type="submission" date="2024-03" db="EMBL/GenBank/DDBJ databases">
        <title>Novel Streptomyces species of biotechnological and ecological value are a feature of Machair soil.</title>
        <authorList>
            <person name="Prole J.R."/>
            <person name="Goodfellow M."/>
            <person name="Allenby N."/>
            <person name="Ward A.C."/>
        </authorList>
    </citation>
    <scope>NUCLEOTIDE SEQUENCE</scope>
    <source>
        <strain evidence="1">MS1.AVA.4</strain>
    </source>
</reference>
<comment type="caution">
    <text evidence="1">The sequence shown here is derived from an EMBL/GenBank/DDBJ whole genome shotgun (WGS) entry which is preliminary data.</text>
</comment>
<evidence type="ECO:0000313" key="2">
    <source>
        <dbReference type="Proteomes" id="UP001375539"/>
    </source>
</evidence>
<organism evidence="1 2">
    <name type="scientific">Streptomyces pratisoli</name>
    <dbReference type="NCBI Taxonomy" id="3139917"/>
    <lineage>
        <taxon>Bacteria</taxon>
        <taxon>Bacillati</taxon>
        <taxon>Actinomycetota</taxon>
        <taxon>Actinomycetes</taxon>
        <taxon>Kitasatosporales</taxon>
        <taxon>Streptomycetaceae</taxon>
        <taxon>Streptomyces</taxon>
    </lineage>
</organism>
<name>A0ACC6QS31_9ACTN</name>
<dbReference type="EMBL" id="JBBKAI010000002">
    <property type="protein sequence ID" value="MEJ8661149.1"/>
    <property type="molecule type" value="Genomic_DNA"/>
</dbReference>
<dbReference type="Proteomes" id="UP001375539">
    <property type="component" value="Unassembled WGS sequence"/>
</dbReference>
<evidence type="ECO:0000313" key="1">
    <source>
        <dbReference type="EMBL" id="MEJ8661149.1"/>
    </source>
</evidence>
<sequence length="169" mass="17921">MRIPRPVRVAALVALPAALLISCSATDGGAPDTGGTPTTAAAGTEPAAGEAQPAAGTRSSVQPSPGPELVRDAFAGLQATFNDGCTGGDGQCAYFLGRVHDELERLDEAMKADPKGPGHFPEPIAWIAELRKTLGQDMSYENLKTHQKELVGTRDRINVWMQDHPDDYR</sequence>
<gene>
    <name evidence="1" type="ORF">WKI58_32350</name>
</gene>
<keyword evidence="2" id="KW-1185">Reference proteome</keyword>
<accession>A0ACC6QS31</accession>